<accession>A0A0C9ZN10</accession>
<name>A0A0C9ZN10_9AGAM</name>
<dbReference type="AlphaFoldDB" id="A0A0C9ZN10"/>
<protein>
    <submittedName>
        <fullName evidence="1">Unplaced genomic scaffold scaffold_13, whole genome shotgun sequence</fullName>
    </submittedName>
</protein>
<sequence length="113" mass="13287">MRRIPESRVERPRVLSDLATLLRDRYRQTDNDDDLAKYNKNDRNVLSLYLSGHSEYADACTELAVGPREYPWVHFMARFSVRREPEDLDQAISLYRRALALRSPGHAERHNCL</sequence>
<gene>
    <name evidence="1" type="ORF">PISMIDRAFT_93534</name>
</gene>
<evidence type="ECO:0000313" key="1">
    <source>
        <dbReference type="EMBL" id="KIK27299.1"/>
    </source>
</evidence>
<proteinExistence type="predicted"/>
<reference evidence="1 2" key="1">
    <citation type="submission" date="2014-04" db="EMBL/GenBank/DDBJ databases">
        <authorList>
            <consortium name="DOE Joint Genome Institute"/>
            <person name="Kuo A."/>
            <person name="Kohler A."/>
            <person name="Costa M.D."/>
            <person name="Nagy L.G."/>
            <person name="Floudas D."/>
            <person name="Copeland A."/>
            <person name="Barry K.W."/>
            <person name="Cichocki N."/>
            <person name="Veneault-Fourrey C."/>
            <person name="LaButti K."/>
            <person name="Lindquist E.A."/>
            <person name="Lipzen A."/>
            <person name="Lundell T."/>
            <person name="Morin E."/>
            <person name="Murat C."/>
            <person name="Sun H."/>
            <person name="Tunlid A."/>
            <person name="Henrissat B."/>
            <person name="Grigoriev I.V."/>
            <person name="Hibbett D.S."/>
            <person name="Martin F."/>
            <person name="Nordberg H.P."/>
            <person name="Cantor M.N."/>
            <person name="Hua S.X."/>
        </authorList>
    </citation>
    <scope>NUCLEOTIDE SEQUENCE [LARGE SCALE GENOMIC DNA]</scope>
    <source>
        <strain evidence="1 2">441</strain>
    </source>
</reference>
<dbReference type="Proteomes" id="UP000054018">
    <property type="component" value="Unassembled WGS sequence"/>
</dbReference>
<dbReference type="HOGENOM" id="CLU_2134518_0_0_1"/>
<organism evidence="1 2">
    <name type="scientific">Pisolithus microcarpus 441</name>
    <dbReference type="NCBI Taxonomy" id="765257"/>
    <lineage>
        <taxon>Eukaryota</taxon>
        <taxon>Fungi</taxon>
        <taxon>Dikarya</taxon>
        <taxon>Basidiomycota</taxon>
        <taxon>Agaricomycotina</taxon>
        <taxon>Agaricomycetes</taxon>
        <taxon>Agaricomycetidae</taxon>
        <taxon>Boletales</taxon>
        <taxon>Sclerodermatineae</taxon>
        <taxon>Pisolithaceae</taxon>
        <taxon>Pisolithus</taxon>
    </lineage>
</organism>
<evidence type="ECO:0000313" key="2">
    <source>
        <dbReference type="Proteomes" id="UP000054018"/>
    </source>
</evidence>
<keyword evidence="2" id="KW-1185">Reference proteome</keyword>
<dbReference type="EMBL" id="KN833697">
    <property type="protein sequence ID" value="KIK27299.1"/>
    <property type="molecule type" value="Genomic_DNA"/>
</dbReference>
<reference evidence="2" key="2">
    <citation type="submission" date="2015-01" db="EMBL/GenBank/DDBJ databases">
        <title>Evolutionary Origins and Diversification of the Mycorrhizal Mutualists.</title>
        <authorList>
            <consortium name="DOE Joint Genome Institute"/>
            <consortium name="Mycorrhizal Genomics Consortium"/>
            <person name="Kohler A."/>
            <person name="Kuo A."/>
            <person name="Nagy L.G."/>
            <person name="Floudas D."/>
            <person name="Copeland A."/>
            <person name="Barry K.W."/>
            <person name="Cichocki N."/>
            <person name="Veneault-Fourrey C."/>
            <person name="LaButti K."/>
            <person name="Lindquist E.A."/>
            <person name="Lipzen A."/>
            <person name="Lundell T."/>
            <person name="Morin E."/>
            <person name="Murat C."/>
            <person name="Riley R."/>
            <person name="Ohm R."/>
            <person name="Sun H."/>
            <person name="Tunlid A."/>
            <person name="Henrissat B."/>
            <person name="Grigoriev I.V."/>
            <person name="Hibbett D.S."/>
            <person name="Martin F."/>
        </authorList>
    </citation>
    <scope>NUCLEOTIDE SEQUENCE [LARGE SCALE GENOMIC DNA]</scope>
    <source>
        <strain evidence="2">441</strain>
    </source>
</reference>